<comment type="similarity">
    <text evidence="8">Belongs to the H2.0 homeobox family.</text>
</comment>
<evidence type="ECO:0000256" key="6">
    <source>
        <dbReference type="ARBA" id="ARBA00023163"/>
    </source>
</evidence>
<dbReference type="GO" id="GO:0030154">
    <property type="term" value="P:cell differentiation"/>
    <property type="evidence" value="ECO:0007669"/>
    <property type="project" value="UniProtKB-KW"/>
</dbReference>
<dbReference type="GO" id="GO:0000981">
    <property type="term" value="F:DNA-binding transcription factor activity, RNA polymerase II-specific"/>
    <property type="evidence" value="ECO:0007669"/>
    <property type="project" value="InterPro"/>
</dbReference>
<evidence type="ECO:0000256" key="3">
    <source>
        <dbReference type="ARBA" id="ARBA00023015"/>
    </source>
</evidence>
<protein>
    <recommendedName>
        <fullName evidence="10">H2.0-like homeobox protein</fullName>
    </recommendedName>
    <alternativeName>
        <fullName evidence="11">Homeobox protein HLX1</fullName>
    </alternativeName>
</protein>
<evidence type="ECO:0000256" key="13">
    <source>
        <dbReference type="RuleBase" id="RU000682"/>
    </source>
</evidence>
<reference evidence="17" key="1">
    <citation type="submission" date="2025-08" db="UniProtKB">
        <authorList>
            <consortium name="RefSeq"/>
        </authorList>
    </citation>
    <scope>IDENTIFICATION</scope>
    <source>
        <tissue evidence="17">Sperm</tissue>
    </source>
</reference>
<dbReference type="GO" id="GO:0005634">
    <property type="term" value="C:nucleus"/>
    <property type="evidence" value="ECO:0007669"/>
    <property type="project" value="UniProtKB-SubCell"/>
</dbReference>
<dbReference type="PRINTS" id="PR00024">
    <property type="entry name" value="HOMEOBOX"/>
</dbReference>
<dbReference type="PRINTS" id="PR00031">
    <property type="entry name" value="HTHREPRESSR"/>
</dbReference>
<evidence type="ECO:0000256" key="8">
    <source>
        <dbReference type="ARBA" id="ARBA00038504"/>
    </source>
</evidence>
<dbReference type="SMART" id="SM00389">
    <property type="entry name" value="HOX"/>
    <property type="match status" value="1"/>
</dbReference>
<name>A0AAJ7SQV4_PETMA</name>
<dbReference type="PROSITE" id="PS50071">
    <property type="entry name" value="HOMEOBOX_2"/>
    <property type="match status" value="1"/>
</dbReference>
<dbReference type="InterPro" id="IPR000047">
    <property type="entry name" value="HTH_motif"/>
</dbReference>
<dbReference type="InterPro" id="IPR017970">
    <property type="entry name" value="Homeobox_CS"/>
</dbReference>
<feature type="DNA-binding region" description="Homeobox" evidence="12">
    <location>
        <begin position="252"/>
        <end position="311"/>
    </location>
</feature>
<dbReference type="Gene3D" id="1.10.10.60">
    <property type="entry name" value="Homeodomain-like"/>
    <property type="match status" value="1"/>
</dbReference>
<evidence type="ECO:0000256" key="2">
    <source>
        <dbReference type="ARBA" id="ARBA00022782"/>
    </source>
</evidence>
<dbReference type="PANTHER" id="PTHR46808:SF1">
    <property type="entry name" value="H2.0-LIKE HOMEOBOX PROTEIN"/>
    <property type="match status" value="1"/>
</dbReference>
<dbReference type="FunFam" id="1.10.10.60:FF:000249">
    <property type="entry name" value="H2.0-like homeobox protein"/>
    <property type="match status" value="1"/>
</dbReference>
<dbReference type="AlphaFoldDB" id="A0AAJ7SQV4"/>
<evidence type="ECO:0000313" key="17">
    <source>
        <dbReference type="RefSeq" id="XP_032803564.1"/>
    </source>
</evidence>
<feature type="compositionally biased region" description="Acidic residues" evidence="14">
    <location>
        <begin position="359"/>
        <end position="378"/>
    </location>
</feature>
<sequence length="428" mass="45805">MYSAGFAPYYLNGLALWPAAAAAYCAPGLADPSKKGSFCVADILHLSAVDSATLQGPPAGHKQGPTATRPPPPAGQPLRPTPRSPGGDCSERGPSPAAGAGPAAASPSPRLLLATLHAQQHCSPVTSRELKFGIERILASDFTAKASDGFFFADLPGALSPRYPGQLLVGHGGPGHQHHHQQQQQQQQQHPFAGAFPPGMHGVPGEMHAHAAAGPHLQHGRHAMPHFRDAFPAGPYAVLTKETMPPNFKRKRSWSRAVFSNLQRKGLEKRFEIQKYVTKPDRKQLAAMLGLTDAQVKVWFQNRRMKWRHSKEAQKEKEQQQQQSSAQGKERLPDLSASAGDSDAASKSDAADGGSDSEGPVDEEEEEDEVDDADEEDEGAPRETGGAVDLSGREDAWKARDESPAGPPLVAEPHDVATGSRARLHGEE</sequence>
<evidence type="ECO:0000256" key="10">
    <source>
        <dbReference type="ARBA" id="ARBA00070859"/>
    </source>
</evidence>
<feature type="compositionally biased region" description="Pro residues" evidence="14">
    <location>
        <begin position="68"/>
        <end position="83"/>
    </location>
</feature>
<evidence type="ECO:0000259" key="15">
    <source>
        <dbReference type="PROSITE" id="PS50071"/>
    </source>
</evidence>
<gene>
    <name evidence="17" type="primary">LOC116939395</name>
</gene>
<feature type="region of interest" description="Disordered" evidence="14">
    <location>
        <begin position="307"/>
        <end position="428"/>
    </location>
</feature>
<evidence type="ECO:0000313" key="16">
    <source>
        <dbReference type="Proteomes" id="UP001318040"/>
    </source>
</evidence>
<keyword evidence="2" id="KW-0221">Differentiation</keyword>
<dbReference type="InterPro" id="IPR020479">
    <property type="entry name" value="HD_metazoa"/>
</dbReference>
<feature type="region of interest" description="Disordered" evidence="14">
    <location>
        <begin position="171"/>
        <end position="190"/>
    </location>
</feature>
<dbReference type="InterPro" id="IPR009057">
    <property type="entry name" value="Homeodomain-like_sf"/>
</dbReference>
<proteinExistence type="inferred from homology"/>
<feature type="region of interest" description="Disordered" evidence="14">
    <location>
        <begin position="52"/>
        <end position="106"/>
    </location>
</feature>
<feature type="compositionally biased region" description="Low complexity" evidence="14">
    <location>
        <begin position="334"/>
        <end position="343"/>
    </location>
</feature>
<evidence type="ECO:0000256" key="7">
    <source>
        <dbReference type="ARBA" id="ARBA00023242"/>
    </source>
</evidence>
<dbReference type="RefSeq" id="XP_032803564.1">
    <property type="nucleotide sequence ID" value="XM_032947673.1"/>
</dbReference>
<evidence type="ECO:0000256" key="11">
    <source>
        <dbReference type="ARBA" id="ARBA00081876"/>
    </source>
</evidence>
<evidence type="ECO:0000256" key="12">
    <source>
        <dbReference type="PROSITE-ProRule" id="PRU00108"/>
    </source>
</evidence>
<keyword evidence="16" id="KW-1185">Reference proteome</keyword>
<dbReference type="SMR" id="A0AAJ7SQV4"/>
<keyword evidence="3" id="KW-0805">Transcription regulation</keyword>
<feature type="compositionally biased region" description="Basic and acidic residues" evidence="14">
    <location>
        <begin position="310"/>
        <end position="319"/>
    </location>
</feature>
<dbReference type="Pfam" id="PF00046">
    <property type="entry name" value="Homeodomain"/>
    <property type="match status" value="1"/>
</dbReference>
<evidence type="ECO:0000256" key="5">
    <source>
        <dbReference type="ARBA" id="ARBA00023155"/>
    </source>
</evidence>
<comment type="subcellular location">
    <subcellularLocation>
        <location evidence="1 12 13">Nucleus</location>
    </subcellularLocation>
</comment>
<organism evidence="16 17">
    <name type="scientific">Petromyzon marinus</name>
    <name type="common">Sea lamprey</name>
    <dbReference type="NCBI Taxonomy" id="7757"/>
    <lineage>
        <taxon>Eukaryota</taxon>
        <taxon>Metazoa</taxon>
        <taxon>Chordata</taxon>
        <taxon>Craniata</taxon>
        <taxon>Vertebrata</taxon>
        <taxon>Cyclostomata</taxon>
        <taxon>Hyperoartia</taxon>
        <taxon>Petromyzontiformes</taxon>
        <taxon>Petromyzontidae</taxon>
        <taxon>Petromyzon</taxon>
    </lineage>
</organism>
<dbReference type="InterPro" id="IPR001356">
    <property type="entry name" value="HD"/>
</dbReference>
<dbReference type="SUPFAM" id="SSF46689">
    <property type="entry name" value="Homeodomain-like"/>
    <property type="match status" value="1"/>
</dbReference>
<feature type="compositionally biased region" description="Low complexity" evidence="14">
    <location>
        <begin position="93"/>
        <end position="106"/>
    </location>
</feature>
<feature type="compositionally biased region" description="Basic and acidic residues" evidence="14">
    <location>
        <begin position="391"/>
        <end position="403"/>
    </location>
</feature>
<accession>A0AAJ7SQV4</accession>
<feature type="domain" description="Homeobox" evidence="15">
    <location>
        <begin position="250"/>
        <end position="310"/>
    </location>
</feature>
<dbReference type="PANTHER" id="PTHR46808">
    <property type="entry name" value="H2.0-LIKE HOMEOBOX PROTEIN"/>
    <property type="match status" value="1"/>
</dbReference>
<dbReference type="PROSITE" id="PS00027">
    <property type="entry name" value="HOMEOBOX_1"/>
    <property type="match status" value="1"/>
</dbReference>
<dbReference type="GO" id="GO:0043565">
    <property type="term" value="F:sequence-specific DNA binding"/>
    <property type="evidence" value="ECO:0007669"/>
    <property type="project" value="TreeGrafter"/>
</dbReference>
<keyword evidence="6" id="KW-0804">Transcription</keyword>
<keyword evidence="5 12" id="KW-0371">Homeobox</keyword>
<dbReference type="CTD" id="3142"/>
<dbReference type="Proteomes" id="UP001318040">
    <property type="component" value="Chromosome 6"/>
</dbReference>
<evidence type="ECO:0000256" key="4">
    <source>
        <dbReference type="ARBA" id="ARBA00023125"/>
    </source>
</evidence>
<evidence type="ECO:0000256" key="9">
    <source>
        <dbReference type="ARBA" id="ARBA00056583"/>
    </source>
</evidence>
<dbReference type="InterPro" id="IPR052497">
    <property type="entry name" value="H2.0_Homeobox_TF"/>
</dbReference>
<keyword evidence="4 12" id="KW-0238">DNA-binding</keyword>
<evidence type="ECO:0000256" key="1">
    <source>
        <dbReference type="ARBA" id="ARBA00004123"/>
    </source>
</evidence>
<dbReference type="KEGG" id="pmrn:116939395"/>
<comment type="function">
    <text evidence="9">Transcription factor required for TBX21/T-bet-dependent maturation of Th1 cells as well as maintenance of Th1-specific gene expression. Involved in embryogenesis and hematopoiesis.</text>
</comment>
<dbReference type="CDD" id="cd00086">
    <property type="entry name" value="homeodomain"/>
    <property type="match status" value="1"/>
</dbReference>
<keyword evidence="7 12" id="KW-0539">Nucleus</keyword>
<evidence type="ECO:0000256" key="14">
    <source>
        <dbReference type="SAM" id="MobiDB-lite"/>
    </source>
</evidence>